<comment type="caution">
    <text evidence="7">The sequence shown here is derived from an EMBL/GenBank/DDBJ whole genome shotgun (WGS) entry which is preliminary data.</text>
</comment>
<feature type="signal peptide" evidence="4">
    <location>
        <begin position="1"/>
        <end position="27"/>
    </location>
</feature>
<dbReference type="Proteomes" id="UP000092634">
    <property type="component" value="Unassembled WGS sequence"/>
</dbReference>
<organism evidence="7 8">
    <name type="scientific">Janthinobacterium lividum</name>
    <dbReference type="NCBI Taxonomy" id="29581"/>
    <lineage>
        <taxon>Bacteria</taxon>
        <taxon>Pseudomonadati</taxon>
        <taxon>Pseudomonadota</taxon>
        <taxon>Betaproteobacteria</taxon>
        <taxon>Burkholderiales</taxon>
        <taxon>Oxalobacteraceae</taxon>
        <taxon>Janthinobacterium</taxon>
    </lineage>
</organism>
<feature type="chain" id="PRO_5009214391" evidence="4">
    <location>
        <begin position="28"/>
        <end position="564"/>
    </location>
</feature>
<dbReference type="GO" id="GO:0098046">
    <property type="term" value="C:type V protein secretion system complex"/>
    <property type="evidence" value="ECO:0007669"/>
    <property type="project" value="TreeGrafter"/>
</dbReference>
<dbReference type="EMBL" id="MAQB02000010">
    <property type="protein sequence ID" value="OFJ46748.1"/>
    <property type="molecule type" value="Genomic_DNA"/>
</dbReference>
<gene>
    <name evidence="7" type="ORF">BA896_019105</name>
</gene>
<dbReference type="InterPro" id="IPR005565">
    <property type="entry name" value="Hemolysn_activator_HlyB_C"/>
</dbReference>
<sequence>MNTLSKQPFLMKPLFAALLLASLEAQAAGQQVPPNAGSILQQLQPPIPKAAQPMAPILEVQPKIDVGMPPSQPFHVSKLRITGNTAFATATLHALIADQEGKDLTLAQLEELAGRITAYYQAHGFPITRAIIPVQSITDGVVIIQVVEAHYDNVRLKNQSEVSDDLLQAFLKPLATGKLIVDDELNNALLLLSDVPGVGVNAVLKPGATTGTSDIDIETRYIPATLANLSLDNYGNRYIGRTRLSGNINIVNPFHAGDILSANMTTTGEGMNYLRAAYDTLLNGQGTRIGTAYSALRYKLGSTARALDANGTAAVGSLWVRHPLIRTRQYNLYAQLQYEAKTLHDRVDLTGIRTDRQLSNWIASINADYRDSLLAGGMSTGSLSWTSGRTSFDDAAAAASDAATARSSGTFSKWNVNLARLQGLTPRDSLYLSFAGQWADRNLDSVEKMAIGGPYTVRAYDIGALSGDTGYAASVEIRHELGRLLSGSWQAQVFIDNAYVKVNRQPWAVTVNSATLSGAGVGLSWVGPDLWRASASVATRVGAVPVLLSRQSSARAWLLVSKAF</sequence>
<evidence type="ECO:0000259" key="6">
    <source>
        <dbReference type="Pfam" id="PF08479"/>
    </source>
</evidence>
<evidence type="ECO:0000259" key="5">
    <source>
        <dbReference type="Pfam" id="PF03865"/>
    </source>
</evidence>
<accession>A0A1E8PK84</accession>
<keyword evidence="4" id="KW-0732">Signal</keyword>
<protein>
    <submittedName>
        <fullName evidence="7">Hemin transporter</fullName>
    </submittedName>
</protein>
<evidence type="ECO:0000256" key="1">
    <source>
        <dbReference type="ARBA" id="ARBA00022452"/>
    </source>
</evidence>
<reference evidence="7 8" key="1">
    <citation type="submission" date="2016-10" db="EMBL/GenBank/DDBJ databases">
        <title>Updated version of Genome Assembly of Janthinobacterium lividum ERGS5:01.</title>
        <authorList>
            <person name="Kumar R."/>
            <person name="Acharya V."/>
            <person name="Singh D."/>
        </authorList>
    </citation>
    <scope>NUCLEOTIDE SEQUENCE [LARGE SCALE GENOMIC DNA]</scope>
    <source>
        <strain evidence="7 8">ERGS5:01</strain>
    </source>
</reference>
<evidence type="ECO:0000256" key="3">
    <source>
        <dbReference type="ARBA" id="ARBA00023237"/>
    </source>
</evidence>
<proteinExistence type="predicted"/>
<keyword evidence="3" id="KW-0998">Cell outer membrane</keyword>
<dbReference type="Gene3D" id="3.10.20.310">
    <property type="entry name" value="membrane protein fhac"/>
    <property type="match status" value="1"/>
</dbReference>
<feature type="domain" description="Polypeptide-transport-associated ShlB-type" evidence="6">
    <location>
        <begin position="74"/>
        <end position="148"/>
    </location>
</feature>
<dbReference type="InterPro" id="IPR051544">
    <property type="entry name" value="TPS_OM_transporter"/>
</dbReference>
<keyword evidence="1" id="KW-1134">Transmembrane beta strand</keyword>
<dbReference type="AlphaFoldDB" id="A0A1E8PK84"/>
<evidence type="ECO:0000313" key="7">
    <source>
        <dbReference type="EMBL" id="OFJ46748.1"/>
    </source>
</evidence>
<dbReference type="Gene3D" id="2.40.160.50">
    <property type="entry name" value="membrane protein fhac: a member of the omp85/tpsb transporter family"/>
    <property type="match status" value="1"/>
</dbReference>
<dbReference type="Pfam" id="PF08479">
    <property type="entry name" value="POTRA_2"/>
    <property type="match status" value="1"/>
</dbReference>
<keyword evidence="2" id="KW-0812">Transmembrane</keyword>
<dbReference type="GO" id="GO:0008320">
    <property type="term" value="F:protein transmembrane transporter activity"/>
    <property type="evidence" value="ECO:0007669"/>
    <property type="project" value="TreeGrafter"/>
</dbReference>
<dbReference type="Pfam" id="PF03865">
    <property type="entry name" value="ShlB"/>
    <property type="match status" value="1"/>
</dbReference>
<dbReference type="PANTHER" id="PTHR34597">
    <property type="entry name" value="SLR1661 PROTEIN"/>
    <property type="match status" value="1"/>
</dbReference>
<name>A0A1E8PK84_9BURK</name>
<evidence type="ECO:0000313" key="8">
    <source>
        <dbReference type="Proteomes" id="UP000092634"/>
    </source>
</evidence>
<evidence type="ECO:0000256" key="2">
    <source>
        <dbReference type="ARBA" id="ARBA00022692"/>
    </source>
</evidence>
<dbReference type="InterPro" id="IPR013686">
    <property type="entry name" value="Polypept-transport_assoc_ShlB"/>
</dbReference>
<keyword evidence="1" id="KW-0472">Membrane</keyword>
<evidence type="ECO:0000256" key="4">
    <source>
        <dbReference type="SAM" id="SignalP"/>
    </source>
</evidence>
<dbReference type="PANTHER" id="PTHR34597:SF1">
    <property type="entry name" value="HEME_HEMOPEXIN TRANSPORTER PROTEIN HUXB"/>
    <property type="match status" value="1"/>
</dbReference>
<dbReference type="GO" id="GO:0046819">
    <property type="term" value="P:protein secretion by the type V secretion system"/>
    <property type="evidence" value="ECO:0007669"/>
    <property type="project" value="TreeGrafter"/>
</dbReference>
<feature type="domain" description="Haemolysin activator HlyB C-terminal" evidence="5">
    <location>
        <begin position="211"/>
        <end position="524"/>
    </location>
</feature>